<dbReference type="NCBIfam" id="TIGR01343">
    <property type="entry name" value="hacA_fam"/>
    <property type="match status" value="1"/>
</dbReference>
<accession>A0A1G7HI06</accession>
<comment type="cofactor">
    <cofactor evidence="6">
        <name>[4Fe-4S] cluster</name>
        <dbReference type="ChEBI" id="CHEBI:49883"/>
    </cofactor>
    <text evidence="6">Binds 1 [4Fe-4S] cluster per subunit.</text>
</comment>
<comment type="catalytic activity">
    <reaction evidence="6">
        <text>(2R,3S)-3-isopropylmalate = (2S)-2-isopropylmalate</text>
        <dbReference type="Rhea" id="RHEA:32287"/>
        <dbReference type="ChEBI" id="CHEBI:1178"/>
        <dbReference type="ChEBI" id="CHEBI:35121"/>
        <dbReference type="EC" id="4.2.1.33"/>
    </reaction>
</comment>
<dbReference type="InterPro" id="IPR006251">
    <property type="entry name" value="Homoacnase/IPMdehydase_lsu"/>
</dbReference>
<comment type="function">
    <text evidence="6">Catalyzes the isomerization between 2-isopropylmalate and 3-isopropylmalate, via the formation of 2-isopropylmaleate.</text>
</comment>
<keyword evidence="6" id="KW-0028">Amino-acid biosynthesis</keyword>
<dbReference type="SUPFAM" id="SSF53732">
    <property type="entry name" value="Aconitase iron-sulfur domain"/>
    <property type="match status" value="1"/>
</dbReference>
<dbReference type="InterPro" id="IPR011826">
    <property type="entry name" value="HAcnase/IPMdehydase_lsu_prok"/>
</dbReference>
<dbReference type="NCBIfam" id="NF001614">
    <property type="entry name" value="PRK00402.1"/>
    <property type="match status" value="1"/>
</dbReference>
<dbReference type="PANTHER" id="PTHR43822">
    <property type="entry name" value="HOMOACONITASE, MITOCHONDRIAL-RELATED"/>
    <property type="match status" value="1"/>
</dbReference>
<dbReference type="PANTHER" id="PTHR43822:SF2">
    <property type="entry name" value="HOMOACONITASE, MITOCHONDRIAL"/>
    <property type="match status" value="1"/>
</dbReference>
<evidence type="ECO:0000313" key="9">
    <source>
        <dbReference type="Proteomes" id="UP000243333"/>
    </source>
</evidence>
<dbReference type="UniPathway" id="UPA00048">
    <property type="reaction ID" value="UER00071"/>
</dbReference>
<feature type="binding site" evidence="6">
    <location>
        <position position="356"/>
    </location>
    <ligand>
        <name>[4Fe-4S] cluster</name>
        <dbReference type="ChEBI" id="CHEBI:49883"/>
    </ligand>
</feature>
<protein>
    <recommendedName>
        <fullName evidence="6">3-isopropylmalate dehydratase large subunit</fullName>
        <ecNumber evidence="6">4.2.1.33</ecNumber>
    </recommendedName>
    <alternativeName>
        <fullName evidence="6">Alpha-IPM isomerase</fullName>
        <shortName evidence="6">IPMI</shortName>
    </alternativeName>
    <alternativeName>
        <fullName evidence="6">Isopropylmalate isomerase</fullName>
    </alternativeName>
</protein>
<sequence>MHAIEKILAKAAGKDHVTTGEIVNCKVDLAGINDLYLQTIRSFYEMGGKKVFDPGKIVIFLDHYAPASTIMQADNQKQFREFAWEQGIDKLMDVDQGVCHQVLADKGLVYPGMVLVVTDSHTTTHGAFGAFGTGVGATDLATIMITGHLWFRVPEIVRINLEGELPKGVYAKDIILKVIGTLGADYAVYKAVEFTGPVLKQLSVSERMALCNMTTEMGAKTSYIQPDEITLAYLKDRVKGDYEIFHTDPGYQYAAEHTFDVSDLKPQVAAPHSVDNVHDITEYIGRPVQQAFLGTCTGGRVQDLAVAAQILKGKKVHPRTRFIVVPASKAVFLEAMEKGYIQTLVEAGATFVTPGCAACLGTHQGMLASGETCITASSRNFPGRMGHTKAEIFIGSPAAVAAAALEGKIVDPAKYLD</sequence>
<evidence type="ECO:0000256" key="4">
    <source>
        <dbReference type="ARBA" id="ARBA00023014"/>
    </source>
</evidence>
<dbReference type="HAMAP" id="MF_01027">
    <property type="entry name" value="LeuC_type2"/>
    <property type="match status" value="1"/>
</dbReference>
<dbReference type="EC" id="4.2.1.33" evidence="6"/>
<dbReference type="EMBL" id="FNBU01000001">
    <property type="protein sequence ID" value="SDF00112.1"/>
    <property type="molecule type" value="Genomic_DNA"/>
</dbReference>
<gene>
    <name evidence="6" type="primary">leuC</name>
    <name evidence="8" type="ORF">SAMN05660235_00071</name>
</gene>
<dbReference type="InterPro" id="IPR001030">
    <property type="entry name" value="Acoase/IPM_deHydtase_lsu_aba"/>
</dbReference>
<dbReference type="GO" id="GO:0003861">
    <property type="term" value="F:3-isopropylmalate dehydratase activity"/>
    <property type="evidence" value="ECO:0007669"/>
    <property type="project" value="UniProtKB-UniRule"/>
</dbReference>
<dbReference type="InterPro" id="IPR036008">
    <property type="entry name" value="Aconitase_4Fe-4S_dom"/>
</dbReference>
<dbReference type="STRING" id="1123285.SAMN05660235_00071"/>
<evidence type="ECO:0000256" key="1">
    <source>
        <dbReference type="ARBA" id="ARBA00022485"/>
    </source>
</evidence>
<feature type="binding site" evidence="6">
    <location>
        <position position="296"/>
    </location>
    <ligand>
        <name>[4Fe-4S] cluster</name>
        <dbReference type="ChEBI" id="CHEBI:49883"/>
    </ligand>
</feature>
<organism evidence="8 9">
    <name type="scientific">Sporolituus thermophilus DSM 23256</name>
    <dbReference type="NCBI Taxonomy" id="1123285"/>
    <lineage>
        <taxon>Bacteria</taxon>
        <taxon>Bacillati</taxon>
        <taxon>Bacillota</taxon>
        <taxon>Negativicutes</taxon>
        <taxon>Selenomonadales</taxon>
        <taxon>Sporomusaceae</taxon>
        <taxon>Sporolituus</taxon>
    </lineage>
</organism>
<reference evidence="9" key="1">
    <citation type="submission" date="2016-10" db="EMBL/GenBank/DDBJ databases">
        <authorList>
            <person name="Varghese N."/>
            <person name="Submissions S."/>
        </authorList>
    </citation>
    <scope>NUCLEOTIDE SEQUENCE [LARGE SCALE GENOMIC DNA]</scope>
    <source>
        <strain evidence="9">DSM 23256</strain>
    </source>
</reference>
<dbReference type="Gene3D" id="3.30.499.10">
    <property type="entry name" value="Aconitase, domain 3"/>
    <property type="match status" value="2"/>
</dbReference>
<keyword evidence="2 6" id="KW-0479">Metal-binding</keyword>
<dbReference type="GO" id="GO:0046872">
    <property type="term" value="F:metal ion binding"/>
    <property type="evidence" value="ECO:0007669"/>
    <property type="project" value="UniProtKB-KW"/>
</dbReference>
<evidence type="ECO:0000313" key="8">
    <source>
        <dbReference type="EMBL" id="SDF00112.1"/>
    </source>
</evidence>
<feature type="binding site" evidence="6">
    <location>
        <position position="359"/>
    </location>
    <ligand>
        <name>[4Fe-4S] cluster</name>
        <dbReference type="ChEBI" id="CHEBI:49883"/>
    </ligand>
</feature>
<evidence type="ECO:0000256" key="2">
    <source>
        <dbReference type="ARBA" id="ARBA00022723"/>
    </source>
</evidence>
<dbReference type="GO" id="GO:0009098">
    <property type="term" value="P:L-leucine biosynthetic process"/>
    <property type="evidence" value="ECO:0007669"/>
    <property type="project" value="UniProtKB-UniRule"/>
</dbReference>
<dbReference type="Pfam" id="PF00330">
    <property type="entry name" value="Aconitase"/>
    <property type="match status" value="2"/>
</dbReference>
<dbReference type="InterPro" id="IPR015931">
    <property type="entry name" value="Acnase/IPM_dHydase_lsu_aba_1/3"/>
</dbReference>
<dbReference type="InterPro" id="IPR033941">
    <property type="entry name" value="IPMI_cat"/>
</dbReference>
<keyword evidence="6" id="KW-0100">Branched-chain amino acid biosynthesis</keyword>
<name>A0A1G7HI06_9FIRM</name>
<dbReference type="PRINTS" id="PR00415">
    <property type="entry name" value="ACONITASE"/>
</dbReference>
<keyword evidence="6" id="KW-0432">Leucine biosynthesis</keyword>
<dbReference type="AlphaFoldDB" id="A0A1G7HI06"/>
<evidence type="ECO:0000256" key="3">
    <source>
        <dbReference type="ARBA" id="ARBA00023004"/>
    </source>
</evidence>
<comment type="subunit">
    <text evidence="6">Heterodimer of LeuC and LeuD.</text>
</comment>
<evidence type="ECO:0000256" key="5">
    <source>
        <dbReference type="ARBA" id="ARBA00023239"/>
    </source>
</evidence>
<feature type="domain" description="Aconitase/3-isopropylmalate dehydratase large subunit alpha/beta/alpha" evidence="7">
    <location>
        <begin position="19"/>
        <end position="284"/>
    </location>
</feature>
<comment type="similarity">
    <text evidence="6">Belongs to the aconitase/IPM isomerase family. LeuC type 2 subfamily.</text>
</comment>
<dbReference type="OrthoDB" id="9802769at2"/>
<evidence type="ECO:0000259" key="7">
    <source>
        <dbReference type="Pfam" id="PF00330"/>
    </source>
</evidence>
<dbReference type="CDD" id="cd01583">
    <property type="entry name" value="IPMI"/>
    <property type="match status" value="1"/>
</dbReference>
<evidence type="ECO:0000256" key="6">
    <source>
        <dbReference type="HAMAP-Rule" id="MF_01027"/>
    </source>
</evidence>
<dbReference type="GO" id="GO:0051539">
    <property type="term" value="F:4 iron, 4 sulfur cluster binding"/>
    <property type="evidence" value="ECO:0007669"/>
    <property type="project" value="UniProtKB-KW"/>
</dbReference>
<dbReference type="NCBIfam" id="TIGR02086">
    <property type="entry name" value="IPMI_arch"/>
    <property type="match status" value="1"/>
</dbReference>
<keyword evidence="9" id="KW-1185">Reference proteome</keyword>
<dbReference type="RefSeq" id="WP_093687012.1">
    <property type="nucleotide sequence ID" value="NZ_FNBU01000001.1"/>
</dbReference>
<dbReference type="Proteomes" id="UP000243333">
    <property type="component" value="Unassembled WGS sequence"/>
</dbReference>
<proteinExistence type="inferred from homology"/>
<keyword evidence="3 6" id="KW-0408">Iron</keyword>
<keyword evidence="5 6" id="KW-0456">Lyase</keyword>
<dbReference type="InterPro" id="IPR050067">
    <property type="entry name" value="IPM_dehydratase_rel_enz"/>
</dbReference>
<feature type="domain" description="Aconitase/3-isopropylmalate dehydratase large subunit alpha/beta/alpha" evidence="7">
    <location>
        <begin position="286"/>
        <end position="407"/>
    </location>
</feature>
<keyword evidence="4 6" id="KW-0411">Iron-sulfur</keyword>
<keyword evidence="1 6" id="KW-0004">4Fe-4S</keyword>
<comment type="pathway">
    <text evidence="6">Amino-acid biosynthesis; L-leucine biosynthesis; L-leucine from 3-methyl-2-oxobutanoate: step 2/4.</text>
</comment>